<protein>
    <submittedName>
        <fullName evidence="1">Uncharacterized protein</fullName>
    </submittedName>
</protein>
<evidence type="ECO:0000313" key="2">
    <source>
        <dbReference type="Proteomes" id="UP000824156"/>
    </source>
</evidence>
<sequence>MMGFLVVYLFDGIVNTEALPITLAGYPGYVFWVYADPSHNTLYVRFILTFGTDKLYVI</sequence>
<accession>A0A9D1W964</accession>
<dbReference type="Proteomes" id="UP000824156">
    <property type="component" value="Unassembled WGS sequence"/>
</dbReference>
<name>A0A9D1W964_9SPHI</name>
<organism evidence="1 2">
    <name type="scientific">Candidatus Sphingobacterium stercoripullorum</name>
    <dbReference type="NCBI Taxonomy" id="2838759"/>
    <lineage>
        <taxon>Bacteria</taxon>
        <taxon>Pseudomonadati</taxon>
        <taxon>Bacteroidota</taxon>
        <taxon>Sphingobacteriia</taxon>
        <taxon>Sphingobacteriales</taxon>
        <taxon>Sphingobacteriaceae</taxon>
        <taxon>Sphingobacterium</taxon>
    </lineage>
</organism>
<reference evidence="1" key="2">
    <citation type="submission" date="2021-04" db="EMBL/GenBank/DDBJ databases">
        <authorList>
            <person name="Gilroy R."/>
        </authorList>
    </citation>
    <scope>NUCLEOTIDE SEQUENCE</scope>
    <source>
        <strain evidence="1">1719</strain>
    </source>
</reference>
<dbReference type="EMBL" id="DXEZ01000179">
    <property type="protein sequence ID" value="HIX54657.1"/>
    <property type="molecule type" value="Genomic_DNA"/>
</dbReference>
<proteinExistence type="predicted"/>
<dbReference type="AlphaFoldDB" id="A0A9D1W964"/>
<evidence type="ECO:0000313" key="1">
    <source>
        <dbReference type="EMBL" id="HIX54657.1"/>
    </source>
</evidence>
<comment type="caution">
    <text evidence="1">The sequence shown here is derived from an EMBL/GenBank/DDBJ whole genome shotgun (WGS) entry which is preliminary data.</text>
</comment>
<gene>
    <name evidence="1" type="ORF">H9853_06500</name>
</gene>
<reference evidence="1" key="1">
    <citation type="journal article" date="2021" name="PeerJ">
        <title>Extensive microbial diversity within the chicken gut microbiome revealed by metagenomics and culture.</title>
        <authorList>
            <person name="Gilroy R."/>
            <person name="Ravi A."/>
            <person name="Getino M."/>
            <person name="Pursley I."/>
            <person name="Horton D.L."/>
            <person name="Alikhan N.F."/>
            <person name="Baker D."/>
            <person name="Gharbi K."/>
            <person name="Hall N."/>
            <person name="Watson M."/>
            <person name="Adriaenssens E.M."/>
            <person name="Foster-Nyarko E."/>
            <person name="Jarju S."/>
            <person name="Secka A."/>
            <person name="Antonio M."/>
            <person name="Oren A."/>
            <person name="Chaudhuri R.R."/>
            <person name="La Ragione R."/>
            <person name="Hildebrand F."/>
            <person name="Pallen M.J."/>
        </authorList>
    </citation>
    <scope>NUCLEOTIDE SEQUENCE</scope>
    <source>
        <strain evidence="1">1719</strain>
    </source>
</reference>